<keyword evidence="3" id="KW-1185">Reference proteome</keyword>
<dbReference type="SUPFAM" id="SSF55729">
    <property type="entry name" value="Acyl-CoA N-acyltransferases (Nat)"/>
    <property type="match status" value="1"/>
</dbReference>
<dbReference type="GO" id="GO:0016747">
    <property type="term" value="F:acyltransferase activity, transferring groups other than amino-acyl groups"/>
    <property type="evidence" value="ECO:0007669"/>
    <property type="project" value="InterPro"/>
</dbReference>
<dbReference type="AlphaFoldDB" id="A0AAE3FM78"/>
<dbReference type="InterPro" id="IPR016181">
    <property type="entry name" value="Acyl_CoA_acyltransferase"/>
</dbReference>
<dbReference type="PROSITE" id="PS51186">
    <property type="entry name" value="GNAT"/>
    <property type="match status" value="1"/>
</dbReference>
<protein>
    <submittedName>
        <fullName evidence="2">GNAT family N-acetyltransferase</fullName>
    </submittedName>
</protein>
<reference evidence="2 3" key="1">
    <citation type="journal article" date="2022" name="Syst. Appl. Microbiol.">
        <title>Natronocalculus amylovorans gen. nov., sp. nov., and Natranaeroarchaeum aerophilus sp. nov., dominant culturable amylolytic natronoarchaea from hypersaline soda lakes in southwestern Siberia.</title>
        <authorList>
            <person name="Sorokin D.Y."/>
            <person name="Elcheninov A.G."/>
            <person name="Khizhniak T.V."/>
            <person name="Koenen M."/>
            <person name="Bale N.J."/>
            <person name="Damste J.S.S."/>
            <person name="Kublanov I.V."/>
        </authorList>
    </citation>
    <scope>NUCLEOTIDE SEQUENCE [LARGE SCALE GENOMIC DNA]</scope>
    <source>
        <strain evidence="2 3">AArc-St1-1</strain>
    </source>
</reference>
<dbReference type="Proteomes" id="UP001202674">
    <property type="component" value="Unassembled WGS sequence"/>
</dbReference>
<evidence type="ECO:0000313" key="3">
    <source>
        <dbReference type="Proteomes" id="UP001202674"/>
    </source>
</evidence>
<accession>A0AAE3FM78</accession>
<sequence>MEFDLRSARSDDSLGVRSLLDAAVLAVDDIDDRIAAGDVLVATADGRIVGVVVLDSRPDVTHIVGIAVQRRRRAKGIGTALVEAASRRGPLTAEFDERVRPFYESLGFEIEPADDPGRCRGVLDRA</sequence>
<dbReference type="InterPro" id="IPR000182">
    <property type="entry name" value="GNAT_dom"/>
</dbReference>
<organism evidence="2 3">
    <name type="scientific">Natranaeroarchaeum aerophilus</name>
    <dbReference type="NCBI Taxonomy" id="2917711"/>
    <lineage>
        <taxon>Archaea</taxon>
        <taxon>Methanobacteriati</taxon>
        <taxon>Methanobacteriota</taxon>
        <taxon>Stenosarchaea group</taxon>
        <taxon>Halobacteria</taxon>
        <taxon>Halobacteriales</taxon>
        <taxon>Natronoarchaeaceae</taxon>
        <taxon>Natranaeroarchaeum</taxon>
    </lineage>
</organism>
<dbReference type="Pfam" id="PF13508">
    <property type="entry name" value="Acetyltransf_7"/>
    <property type="match status" value="1"/>
</dbReference>
<comment type="caution">
    <text evidence="2">The sequence shown here is derived from an EMBL/GenBank/DDBJ whole genome shotgun (WGS) entry which is preliminary data.</text>
</comment>
<name>A0AAE3FM78_9EURY</name>
<evidence type="ECO:0000259" key="1">
    <source>
        <dbReference type="PROSITE" id="PS51186"/>
    </source>
</evidence>
<dbReference type="EMBL" id="JAKRVY010000001">
    <property type="protein sequence ID" value="MCL9812332.1"/>
    <property type="molecule type" value="Genomic_DNA"/>
</dbReference>
<gene>
    <name evidence="2" type="ORF">AArcSt11_01535</name>
</gene>
<dbReference type="Gene3D" id="3.40.630.30">
    <property type="match status" value="1"/>
</dbReference>
<dbReference type="CDD" id="cd04301">
    <property type="entry name" value="NAT_SF"/>
    <property type="match status" value="1"/>
</dbReference>
<dbReference type="RefSeq" id="WP_250593921.1">
    <property type="nucleotide sequence ID" value="NZ_JAKRVY010000001.1"/>
</dbReference>
<evidence type="ECO:0000313" key="2">
    <source>
        <dbReference type="EMBL" id="MCL9812332.1"/>
    </source>
</evidence>
<feature type="domain" description="N-acetyltransferase" evidence="1">
    <location>
        <begin position="3"/>
        <end position="126"/>
    </location>
</feature>
<proteinExistence type="predicted"/>